<proteinExistence type="predicted"/>
<name>A0A2P5G1P9_TREOI</name>
<dbReference type="AlphaFoldDB" id="A0A2P5G1P9"/>
<keyword evidence="2" id="KW-1185">Reference proteome</keyword>
<sequence>MGRDVFQSWVDHSNTGNDFDANDGNIRRQIHLYFPLHGLRFLEDSSLSQDSIDRTNALAFQSLRKKRPGFWSLGFWVFGSE</sequence>
<comment type="caution">
    <text evidence="1">The sequence shown here is derived from an EMBL/GenBank/DDBJ whole genome shotgun (WGS) entry which is preliminary data.</text>
</comment>
<dbReference type="EMBL" id="JXTC01000001">
    <property type="protein sequence ID" value="POO03984.1"/>
    <property type="molecule type" value="Genomic_DNA"/>
</dbReference>
<reference evidence="2" key="1">
    <citation type="submission" date="2016-06" db="EMBL/GenBank/DDBJ databases">
        <title>Parallel loss of symbiosis genes in relatives of nitrogen-fixing non-legume Parasponia.</title>
        <authorList>
            <person name="Van Velzen R."/>
            <person name="Holmer R."/>
            <person name="Bu F."/>
            <person name="Rutten L."/>
            <person name="Van Zeijl A."/>
            <person name="Liu W."/>
            <person name="Santuari L."/>
            <person name="Cao Q."/>
            <person name="Sharma T."/>
            <person name="Shen D."/>
            <person name="Roswanjaya Y."/>
            <person name="Wardhani T."/>
            <person name="Kalhor M.S."/>
            <person name="Jansen J."/>
            <person name="Van den Hoogen J."/>
            <person name="Gungor B."/>
            <person name="Hartog M."/>
            <person name="Hontelez J."/>
            <person name="Verver J."/>
            <person name="Yang W.-C."/>
            <person name="Schijlen E."/>
            <person name="Repin R."/>
            <person name="Schilthuizen M."/>
            <person name="Schranz E."/>
            <person name="Heidstra R."/>
            <person name="Miyata K."/>
            <person name="Fedorova E."/>
            <person name="Kohlen W."/>
            <person name="Bisseling T."/>
            <person name="Smit S."/>
            <person name="Geurts R."/>
        </authorList>
    </citation>
    <scope>NUCLEOTIDE SEQUENCE [LARGE SCALE GENOMIC DNA]</scope>
    <source>
        <strain evidence="2">cv. RG33-2</strain>
    </source>
</reference>
<protein>
    <submittedName>
        <fullName evidence="1">Uncharacterized protein</fullName>
    </submittedName>
</protein>
<dbReference type="Proteomes" id="UP000237000">
    <property type="component" value="Unassembled WGS sequence"/>
</dbReference>
<organism evidence="1 2">
    <name type="scientific">Trema orientale</name>
    <name type="common">Charcoal tree</name>
    <name type="synonym">Celtis orientalis</name>
    <dbReference type="NCBI Taxonomy" id="63057"/>
    <lineage>
        <taxon>Eukaryota</taxon>
        <taxon>Viridiplantae</taxon>
        <taxon>Streptophyta</taxon>
        <taxon>Embryophyta</taxon>
        <taxon>Tracheophyta</taxon>
        <taxon>Spermatophyta</taxon>
        <taxon>Magnoliopsida</taxon>
        <taxon>eudicotyledons</taxon>
        <taxon>Gunneridae</taxon>
        <taxon>Pentapetalae</taxon>
        <taxon>rosids</taxon>
        <taxon>fabids</taxon>
        <taxon>Rosales</taxon>
        <taxon>Cannabaceae</taxon>
        <taxon>Trema</taxon>
    </lineage>
</organism>
<accession>A0A2P5G1P9</accession>
<dbReference type="OrthoDB" id="10302602at2759"/>
<dbReference type="InParanoid" id="A0A2P5G1P9"/>
<evidence type="ECO:0000313" key="2">
    <source>
        <dbReference type="Proteomes" id="UP000237000"/>
    </source>
</evidence>
<gene>
    <name evidence="1" type="ORF">TorRG33x02_002880</name>
</gene>
<evidence type="ECO:0000313" key="1">
    <source>
        <dbReference type="EMBL" id="POO03984.1"/>
    </source>
</evidence>